<name>A0A1Z5K6V6_FISSO</name>
<accession>A0A1Z5K6V6</accession>
<feature type="compositionally biased region" description="Polar residues" evidence="1">
    <location>
        <begin position="184"/>
        <end position="194"/>
    </location>
</feature>
<dbReference type="OrthoDB" id="49235at2759"/>
<feature type="compositionally biased region" description="Polar residues" evidence="1">
    <location>
        <begin position="151"/>
        <end position="165"/>
    </location>
</feature>
<dbReference type="AlphaFoldDB" id="A0A1Z5K6V6"/>
<dbReference type="EMBL" id="BDSP01000175">
    <property type="protein sequence ID" value="GAX21956.1"/>
    <property type="molecule type" value="Genomic_DNA"/>
</dbReference>
<dbReference type="InterPro" id="IPR049227">
    <property type="entry name" value="DUF6824"/>
</dbReference>
<reference evidence="3 4" key="1">
    <citation type="journal article" date="2015" name="Plant Cell">
        <title>Oil accumulation by the oleaginous diatom Fistulifera solaris as revealed by the genome and transcriptome.</title>
        <authorList>
            <person name="Tanaka T."/>
            <person name="Maeda Y."/>
            <person name="Veluchamy A."/>
            <person name="Tanaka M."/>
            <person name="Abida H."/>
            <person name="Marechal E."/>
            <person name="Bowler C."/>
            <person name="Muto M."/>
            <person name="Sunaga Y."/>
            <person name="Tanaka M."/>
            <person name="Yoshino T."/>
            <person name="Taniguchi T."/>
            <person name="Fukuda Y."/>
            <person name="Nemoto M."/>
            <person name="Matsumoto M."/>
            <person name="Wong P.S."/>
            <person name="Aburatani S."/>
            <person name="Fujibuchi W."/>
        </authorList>
    </citation>
    <scope>NUCLEOTIDE SEQUENCE [LARGE SCALE GENOMIC DNA]</scope>
    <source>
        <strain evidence="3 4">JPCC DA0580</strain>
    </source>
</reference>
<feature type="region of interest" description="Disordered" evidence="1">
    <location>
        <begin position="437"/>
        <end position="456"/>
    </location>
</feature>
<gene>
    <name evidence="3" type="ORF">FisN_16Hh053</name>
</gene>
<feature type="compositionally biased region" description="Polar residues" evidence="1">
    <location>
        <begin position="133"/>
        <end position="144"/>
    </location>
</feature>
<evidence type="ECO:0000313" key="4">
    <source>
        <dbReference type="Proteomes" id="UP000198406"/>
    </source>
</evidence>
<dbReference type="Proteomes" id="UP000198406">
    <property type="component" value="Unassembled WGS sequence"/>
</dbReference>
<proteinExistence type="predicted"/>
<keyword evidence="4" id="KW-1185">Reference proteome</keyword>
<feature type="domain" description="DUF6824" evidence="2">
    <location>
        <begin position="17"/>
        <end position="112"/>
    </location>
</feature>
<sequence>MAGLNHGRYVTELRPCDVLFGRGSGPNDHEGNIRFRQLVAERKSEYMATSHRVTKATIAKEIVDQVFAANGRFMKKVEPSELKEMGLPEESDVWEIVGDDTVMEKAKQALRQNNQKGKDHSISPLRAGPRSVSPHSGTSPQRNRSPMGPNRVNTGYPSNVRQPSINLEEIEPIPLRPQPGDQPQLVQSRLNTPPSWGKQREYATAEPRNMPVNVSQPLYETNLPDYEMPRRRAKPEGGKRGSITMHELSKFHERRHAIEVQEMTDSFKSMKTSEKNLGMLSSTDTMGTIEPIGGVGDMSIGTMESSTFSFFRGNDSVIDDAELDEKIAQIEAQVGQYRKRSGKTGSSFASTASSLQNMSIGSLGTDFGSDFRRLSALSMGSNNSALFSGKDLDFLSPSGGYQPGTVPELGESAEDFDDFEIGSSSLSHLKSALSLDTNGVSESIPPTEDDGYAYGK</sequence>
<evidence type="ECO:0000313" key="3">
    <source>
        <dbReference type="EMBL" id="GAX21956.1"/>
    </source>
</evidence>
<organism evidence="3 4">
    <name type="scientific">Fistulifera solaris</name>
    <name type="common">Oleaginous diatom</name>
    <dbReference type="NCBI Taxonomy" id="1519565"/>
    <lineage>
        <taxon>Eukaryota</taxon>
        <taxon>Sar</taxon>
        <taxon>Stramenopiles</taxon>
        <taxon>Ochrophyta</taxon>
        <taxon>Bacillariophyta</taxon>
        <taxon>Bacillariophyceae</taxon>
        <taxon>Bacillariophycidae</taxon>
        <taxon>Naviculales</taxon>
        <taxon>Naviculaceae</taxon>
        <taxon>Fistulifera</taxon>
    </lineage>
</organism>
<comment type="caution">
    <text evidence="3">The sequence shown here is derived from an EMBL/GenBank/DDBJ whole genome shotgun (WGS) entry which is preliminary data.</text>
</comment>
<feature type="compositionally biased region" description="Acidic residues" evidence="1">
    <location>
        <begin position="447"/>
        <end position="456"/>
    </location>
</feature>
<evidence type="ECO:0000259" key="2">
    <source>
        <dbReference type="Pfam" id="PF20710"/>
    </source>
</evidence>
<dbReference type="Pfam" id="PF20710">
    <property type="entry name" value="DUF6824"/>
    <property type="match status" value="1"/>
</dbReference>
<protein>
    <recommendedName>
        <fullName evidence="2">DUF6824 domain-containing protein</fullName>
    </recommendedName>
</protein>
<evidence type="ECO:0000256" key="1">
    <source>
        <dbReference type="SAM" id="MobiDB-lite"/>
    </source>
</evidence>
<feature type="region of interest" description="Disordered" evidence="1">
    <location>
        <begin position="110"/>
        <end position="197"/>
    </location>
</feature>
<dbReference type="InParanoid" id="A0A1Z5K6V6"/>